<dbReference type="EMBL" id="HBGV01015967">
    <property type="protein sequence ID" value="CAD9509690.1"/>
    <property type="molecule type" value="Transcribed_RNA"/>
</dbReference>
<feature type="transmembrane region" description="Helical" evidence="1">
    <location>
        <begin position="45"/>
        <end position="62"/>
    </location>
</feature>
<reference evidence="2" key="1">
    <citation type="submission" date="2021-01" db="EMBL/GenBank/DDBJ databases">
        <authorList>
            <person name="Corre E."/>
            <person name="Pelletier E."/>
            <person name="Niang G."/>
            <person name="Scheremetjew M."/>
            <person name="Finn R."/>
            <person name="Kale V."/>
            <person name="Holt S."/>
            <person name="Cochrane G."/>
            <person name="Meng A."/>
            <person name="Brown T."/>
            <person name="Cohen L."/>
        </authorList>
    </citation>
    <scope>NUCLEOTIDE SEQUENCE</scope>
    <source>
        <strain evidence="2">CCMP826</strain>
    </source>
</reference>
<keyword evidence="1" id="KW-1133">Transmembrane helix</keyword>
<proteinExistence type="predicted"/>
<organism evidence="2">
    <name type="scientific">Helicotheca tamesis</name>
    <dbReference type="NCBI Taxonomy" id="374047"/>
    <lineage>
        <taxon>Eukaryota</taxon>
        <taxon>Sar</taxon>
        <taxon>Stramenopiles</taxon>
        <taxon>Ochrophyta</taxon>
        <taxon>Bacillariophyta</taxon>
        <taxon>Mediophyceae</taxon>
        <taxon>Lithodesmiophycidae</taxon>
        <taxon>Lithodesmiales</taxon>
        <taxon>Lithodesmiaceae</taxon>
        <taxon>Helicotheca</taxon>
    </lineage>
</organism>
<keyword evidence="1" id="KW-0472">Membrane</keyword>
<feature type="transmembrane region" description="Helical" evidence="1">
    <location>
        <begin position="118"/>
        <end position="138"/>
    </location>
</feature>
<feature type="transmembrane region" description="Helical" evidence="1">
    <location>
        <begin position="83"/>
        <end position="103"/>
    </location>
</feature>
<name>A0A7S2MYD7_9STRA</name>
<dbReference type="AlphaFoldDB" id="A0A7S2MYD7"/>
<sequence length="339" mass="38321">MRLIVSRIYTAVCCAHQCHYEAKMPQSLLTNKEQLSSKELRHHRAHAIVGAIVMLHFAYRYAMFFSDEPDFGFHHHHHNSSKTLLLLLLPHTLLQISGFGFALPSKRHPDGNRIWSEYRWHALFFFGRCIALMSIAWSRKTSAHSEITTVTPWIYRMPSILAVFLTMIGADVITAWYKARNASSPSTIRGLKGPRGLLYLMSAAQFHATVNCLLTSDRMSVQCAALTVVQASAFGMTLRRKGIIDHVEGLVLYSLVLFLGMLVIGRDLKERDIFYPATAVGNLAAIIRMNFGVNKYIIWVVVCFVLPIMEENASWWCAVSRASTGVLFLSACTRSWKLL</sequence>
<feature type="transmembrane region" description="Helical" evidence="1">
    <location>
        <begin position="159"/>
        <end position="177"/>
    </location>
</feature>
<accession>A0A7S2MYD7</accession>
<protein>
    <submittedName>
        <fullName evidence="2">Uncharacterized protein</fullName>
    </submittedName>
</protein>
<feature type="transmembrane region" description="Helical" evidence="1">
    <location>
        <begin position="289"/>
        <end position="307"/>
    </location>
</feature>
<evidence type="ECO:0000313" key="2">
    <source>
        <dbReference type="EMBL" id="CAD9509690.1"/>
    </source>
</evidence>
<gene>
    <name evidence="2" type="ORF">HTAM1171_LOCUS9847</name>
</gene>
<feature type="transmembrane region" description="Helical" evidence="1">
    <location>
        <begin position="250"/>
        <end position="268"/>
    </location>
</feature>
<evidence type="ECO:0000256" key="1">
    <source>
        <dbReference type="SAM" id="Phobius"/>
    </source>
</evidence>
<keyword evidence="1" id="KW-0812">Transmembrane</keyword>